<protein>
    <submittedName>
        <fullName evidence="2">Unannotated protein</fullName>
    </submittedName>
</protein>
<dbReference type="SUPFAM" id="SSF56059">
    <property type="entry name" value="Glutathione synthetase ATP-binding domain-like"/>
    <property type="match status" value="1"/>
</dbReference>
<dbReference type="SUPFAM" id="SSF52210">
    <property type="entry name" value="Succinyl-CoA synthetase domains"/>
    <property type="match status" value="2"/>
</dbReference>
<dbReference type="GO" id="GO:0043758">
    <property type="term" value="F:acetate-CoA ligase (ADP-forming) activity"/>
    <property type="evidence" value="ECO:0007669"/>
    <property type="project" value="InterPro"/>
</dbReference>
<dbReference type="Gene3D" id="3.40.50.261">
    <property type="entry name" value="Succinyl-CoA synthetase domains"/>
    <property type="match status" value="2"/>
</dbReference>
<dbReference type="SUPFAM" id="SSF51735">
    <property type="entry name" value="NAD(P)-binding Rossmann-fold domains"/>
    <property type="match status" value="1"/>
</dbReference>
<dbReference type="InterPro" id="IPR011761">
    <property type="entry name" value="ATP-grasp"/>
</dbReference>
<feature type="domain" description="ATP-grasp" evidence="1">
    <location>
        <begin position="14"/>
        <end position="226"/>
    </location>
</feature>
<dbReference type="InterPro" id="IPR016102">
    <property type="entry name" value="Succinyl-CoA_synth-like"/>
</dbReference>
<name>A0A6J6CMY2_9ZZZZ</name>
<dbReference type="InterPro" id="IPR032875">
    <property type="entry name" value="Succ_CoA_lig_flav_dom"/>
</dbReference>
<dbReference type="InterPro" id="IPR043938">
    <property type="entry name" value="Ligase_CoA_dom"/>
</dbReference>
<dbReference type="Pfam" id="PF19045">
    <property type="entry name" value="Ligase_CoA_2"/>
    <property type="match status" value="1"/>
</dbReference>
<accession>A0A6J6CMY2</accession>
<reference evidence="2" key="1">
    <citation type="submission" date="2020-05" db="EMBL/GenBank/DDBJ databases">
        <authorList>
            <person name="Chiriac C."/>
            <person name="Salcher M."/>
            <person name="Ghai R."/>
            <person name="Kavagutti S V."/>
        </authorList>
    </citation>
    <scope>NUCLEOTIDE SEQUENCE</scope>
</reference>
<evidence type="ECO:0000313" key="2">
    <source>
        <dbReference type="EMBL" id="CAB4551158.1"/>
    </source>
</evidence>
<dbReference type="InterPro" id="IPR036291">
    <property type="entry name" value="NAD(P)-bd_dom_sf"/>
</dbReference>
<dbReference type="EMBL" id="CAEZSR010000028">
    <property type="protein sequence ID" value="CAB4551158.1"/>
    <property type="molecule type" value="Genomic_DNA"/>
</dbReference>
<dbReference type="GO" id="GO:0005524">
    <property type="term" value="F:ATP binding"/>
    <property type="evidence" value="ECO:0007669"/>
    <property type="project" value="InterPro"/>
</dbReference>
<gene>
    <name evidence="2" type="ORF">UFOPK1493_01070</name>
</gene>
<dbReference type="InterPro" id="IPR003781">
    <property type="entry name" value="CoA-bd"/>
</dbReference>
<dbReference type="AlphaFoldDB" id="A0A6J6CMY2"/>
<dbReference type="PROSITE" id="PS50975">
    <property type="entry name" value="ATP_GRASP"/>
    <property type="match status" value="1"/>
</dbReference>
<dbReference type="PANTHER" id="PTHR42793:SF1">
    <property type="entry name" value="PEPTIDYL-LYSINE N-ACETYLTRANSFERASE PATZ"/>
    <property type="match status" value="1"/>
</dbReference>
<dbReference type="GO" id="GO:0046872">
    <property type="term" value="F:metal ion binding"/>
    <property type="evidence" value="ECO:0007669"/>
    <property type="project" value="InterPro"/>
</dbReference>
<dbReference type="Gene3D" id="3.40.50.720">
    <property type="entry name" value="NAD(P)-binding Rossmann-like Domain"/>
    <property type="match status" value="1"/>
</dbReference>
<sequence length="721" mass="74804">MAATGNTLSESASKALLREFGVPIADEREVSTAADAAAAAAELGFPVVAKLCGDAIAHKTERGLVRLRLGDPAAVQAAAADLLAAATPEDGPVSVLVAPMVAGNRELIAGVVRDPQFGANVMLGVGGVLAEAIADVVFRPVPLSEVDATEMIDQLATQQLLGAFRGEAAVDRDRLRAVLLGLSAAAQSRPDIASIDVNPLIVRADGVPVAVDALVELTDSAAESTSAGGRPRPTDEQFRALFEPRGVLVTGASTHPGKFGFVSLHNILASGYRGAVYGTNLQGEEVLGIRTVADIDALPDGEIDLVFVCTPAAANPDLLRACARKGIRAAFLTSAGYGEAGDEGRRAEDELVALADELGILLAGPNGQGVVSTPANLCAQIVAPYPPAGRIGVASQSGNFISSFLNYARQTGVGISRAVSAGNAAAVTPADYLDWYADDPATAVSLAYVEGIVDGRALLDRFTSVAARKPLVVVKGGATEAGAKAAASHTGALAANDKIFDGACRQAGVTRAATVEEAFEAAATFATQPLPKGPNVVVLTTAGGWGVVTSDAIHRERGLRLLPLPDDLRAQIDTKLPPRWSRNNPVDCAGGEVRDTIPEVMGLIAAHPEVHSVIYLGIGIQSNQARLMREGGFHPGHGLERIVEYHERQDRRFAEAAHELSLQYDKPILVATELAVADPANPGPATVRATGRLCYASGNRAVTALGHLTRYADFRRSRGLA</sequence>
<dbReference type="Gene3D" id="3.30.1490.20">
    <property type="entry name" value="ATP-grasp fold, A domain"/>
    <property type="match status" value="1"/>
</dbReference>
<dbReference type="SMART" id="SM00881">
    <property type="entry name" value="CoA_binding"/>
    <property type="match status" value="1"/>
</dbReference>
<dbReference type="Pfam" id="PF13380">
    <property type="entry name" value="CoA_binding_2"/>
    <property type="match status" value="1"/>
</dbReference>
<organism evidence="2">
    <name type="scientific">freshwater metagenome</name>
    <dbReference type="NCBI Taxonomy" id="449393"/>
    <lineage>
        <taxon>unclassified sequences</taxon>
        <taxon>metagenomes</taxon>
        <taxon>ecological metagenomes</taxon>
    </lineage>
</organism>
<dbReference type="PANTHER" id="PTHR42793">
    <property type="entry name" value="COA BINDING DOMAIN CONTAINING PROTEIN"/>
    <property type="match status" value="1"/>
</dbReference>
<proteinExistence type="predicted"/>
<dbReference type="Gene3D" id="3.30.470.20">
    <property type="entry name" value="ATP-grasp fold, B domain"/>
    <property type="match status" value="1"/>
</dbReference>
<dbReference type="InterPro" id="IPR013815">
    <property type="entry name" value="ATP_grasp_subdomain_1"/>
</dbReference>
<dbReference type="Pfam" id="PF13549">
    <property type="entry name" value="ATP-grasp_5"/>
    <property type="match status" value="1"/>
</dbReference>
<dbReference type="Pfam" id="PF13607">
    <property type="entry name" value="Succ_CoA_lig"/>
    <property type="match status" value="1"/>
</dbReference>
<evidence type="ECO:0000259" key="1">
    <source>
        <dbReference type="PROSITE" id="PS50975"/>
    </source>
</evidence>